<evidence type="ECO:0000313" key="7">
    <source>
        <dbReference type="Proteomes" id="UP000305848"/>
    </source>
</evidence>
<name>A0A4U3L3S6_9BACT</name>
<keyword evidence="7" id="KW-1185">Reference proteome</keyword>
<dbReference type="RefSeq" id="WP_137261915.1">
    <property type="nucleotide sequence ID" value="NZ_SZQL01000008.1"/>
</dbReference>
<dbReference type="InterPro" id="IPR051459">
    <property type="entry name" value="Cytochrome_c-type_DH"/>
</dbReference>
<evidence type="ECO:0000259" key="5">
    <source>
        <dbReference type="PROSITE" id="PS51007"/>
    </source>
</evidence>
<evidence type="ECO:0000256" key="1">
    <source>
        <dbReference type="ARBA" id="ARBA00022617"/>
    </source>
</evidence>
<dbReference type="OrthoDB" id="9809720at2"/>
<dbReference type="SUPFAM" id="SSF46626">
    <property type="entry name" value="Cytochrome c"/>
    <property type="match status" value="2"/>
</dbReference>
<dbReference type="PANTHER" id="PTHR35008">
    <property type="entry name" value="BLL4482 PROTEIN-RELATED"/>
    <property type="match status" value="1"/>
</dbReference>
<dbReference type="Gene3D" id="1.10.760.10">
    <property type="entry name" value="Cytochrome c-like domain"/>
    <property type="match status" value="2"/>
</dbReference>
<organism evidence="6 7">
    <name type="scientific">Ilyomonas limi</name>
    <dbReference type="NCBI Taxonomy" id="2575867"/>
    <lineage>
        <taxon>Bacteria</taxon>
        <taxon>Pseudomonadati</taxon>
        <taxon>Bacteroidota</taxon>
        <taxon>Chitinophagia</taxon>
        <taxon>Chitinophagales</taxon>
        <taxon>Chitinophagaceae</taxon>
        <taxon>Ilyomonas</taxon>
    </lineage>
</organism>
<sequence length="316" mass="34609">MIRKIFKWAGVLLLTLIVGVSIITATRQHVKYDAPYPAIQASKDSSIIARGKQIVYGPAHCVECHNAGNVDSLLLANADIPLSGGRKFGLPVGDIYSKNITPDTSTGIGKYTDGEIARALRYGVHPDGTAVFDFMPFHNISDEDLTAVISYLRAQKPVHNQVPAHNPNLLGKMVIAFLVKPVGPSEVIKKSVKRDTSAEYGKYLVANVANCSGCHTKRSISGEYTGEWLAGGTPIVKEGYPALTPPDITGDSSSRIFRWSQNDFVSRFHDGKRIPFSEMPWNSFKNMSDNDLKAIYNYLKTVQPLKSSQDAPLAKE</sequence>
<protein>
    <submittedName>
        <fullName evidence="6">Cytochrome c</fullName>
    </submittedName>
</protein>
<keyword evidence="3 4" id="KW-0408">Iron</keyword>
<dbReference type="Pfam" id="PF00034">
    <property type="entry name" value="Cytochrom_C"/>
    <property type="match status" value="1"/>
</dbReference>
<comment type="caution">
    <text evidence="6">The sequence shown here is derived from an EMBL/GenBank/DDBJ whole genome shotgun (WGS) entry which is preliminary data.</text>
</comment>
<evidence type="ECO:0000256" key="2">
    <source>
        <dbReference type="ARBA" id="ARBA00022723"/>
    </source>
</evidence>
<dbReference type="GO" id="GO:0009055">
    <property type="term" value="F:electron transfer activity"/>
    <property type="evidence" value="ECO:0007669"/>
    <property type="project" value="InterPro"/>
</dbReference>
<keyword evidence="2 4" id="KW-0479">Metal-binding</keyword>
<dbReference type="AlphaFoldDB" id="A0A4U3L3S6"/>
<dbReference type="GO" id="GO:0020037">
    <property type="term" value="F:heme binding"/>
    <property type="evidence" value="ECO:0007669"/>
    <property type="project" value="InterPro"/>
</dbReference>
<keyword evidence="1 4" id="KW-0349">Heme</keyword>
<accession>A0A4U3L3S6</accession>
<evidence type="ECO:0000256" key="4">
    <source>
        <dbReference type="PROSITE-ProRule" id="PRU00433"/>
    </source>
</evidence>
<gene>
    <name evidence="6" type="ORF">FC093_11415</name>
</gene>
<dbReference type="EMBL" id="SZQL01000008">
    <property type="protein sequence ID" value="TKK68236.1"/>
    <property type="molecule type" value="Genomic_DNA"/>
</dbReference>
<dbReference type="GO" id="GO:0046872">
    <property type="term" value="F:metal ion binding"/>
    <property type="evidence" value="ECO:0007669"/>
    <property type="project" value="UniProtKB-KW"/>
</dbReference>
<proteinExistence type="predicted"/>
<dbReference type="Proteomes" id="UP000305848">
    <property type="component" value="Unassembled WGS sequence"/>
</dbReference>
<dbReference type="PROSITE" id="PS51007">
    <property type="entry name" value="CYTC"/>
    <property type="match status" value="2"/>
</dbReference>
<reference evidence="6 7" key="1">
    <citation type="submission" date="2019-05" db="EMBL/GenBank/DDBJ databases">
        <title>Panacibacter sp. strain 17mud1-8 Genome sequencing and assembly.</title>
        <authorList>
            <person name="Chhetri G."/>
        </authorList>
    </citation>
    <scope>NUCLEOTIDE SEQUENCE [LARGE SCALE GENOMIC DNA]</scope>
    <source>
        <strain evidence="6 7">17mud1-8</strain>
    </source>
</reference>
<evidence type="ECO:0000256" key="3">
    <source>
        <dbReference type="ARBA" id="ARBA00023004"/>
    </source>
</evidence>
<dbReference type="InterPro" id="IPR036909">
    <property type="entry name" value="Cyt_c-like_dom_sf"/>
</dbReference>
<dbReference type="PANTHER" id="PTHR35008:SF8">
    <property type="entry name" value="ALCOHOL DEHYDROGENASE CYTOCHROME C SUBUNIT"/>
    <property type="match status" value="1"/>
</dbReference>
<feature type="domain" description="Cytochrome c" evidence="5">
    <location>
        <begin position="46"/>
        <end position="156"/>
    </location>
</feature>
<dbReference type="InterPro" id="IPR009056">
    <property type="entry name" value="Cyt_c-like_dom"/>
</dbReference>
<evidence type="ECO:0000313" key="6">
    <source>
        <dbReference type="EMBL" id="TKK68236.1"/>
    </source>
</evidence>
<feature type="domain" description="Cytochrome c" evidence="5">
    <location>
        <begin position="196"/>
        <end position="303"/>
    </location>
</feature>